<dbReference type="RefSeq" id="WP_272090583.1">
    <property type="nucleotide sequence ID" value="NZ_JAQNDL010000003.1"/>
</dbReference>
<comment type="caution">
    <text evidence="2">The sequence shown here is derived from an EMBL/GenBank/DDBJ whole genome shotgun (WGS) entry which is preliminary data.</text>
</comment>
<name>A0ABT5EBB7_9BACT</name>
<keyword evidence="3" id="KW-1185">Reference proteome</keyword>
<sequence>MTSATIPLRRLCGGVGAIAALVAGCVEPGLEADIDADIDADIEARPYHCPVWQCGFNSAEVNGRSIRELNLDGLANADGVRMIGFIAPAGLFGNYRLDFAGDELIARNAGGKVLRGNQLVGATILVKKPGLLSLPLPITIIDYQEIDGWAAGAGKVPAYAMLYLDLESLLGVRNVCNGDLLDVLTTAATVLGGETYDLDAKTVEPGRDRWLTIACAGSAAAKMRLMNYGPHGDFDGDGHPASVAQRQATLKMITADYCGHGDSYTGNHIPLQWENSGGTVVSPGPWGLPEAIWGPGGALCLDATRLDDADVACPLPACDAFTLDDGEWATFVPD</sequence>
<protein>
    <submittedName>
        <fullName evidence="2">ADYC domain-containing protein</fullName>
    </submittedName>
</protein>
<evidence type="ECO:0000313" key="3">
    <source>
        <dbReference type="Proteomes" id="UP001221686"/>
    </source>
</evidence>
<dbReference type="InterPro" id="IPR045426">
    <property type="entry name" value="ADYC"/>
</dbReference>
<feature type="domain" description="ADYC" evidence="1">
    <location>
        <begin position="116"/>
        <end position="306"/>
    </location>
</feature>
<dbReference type="EMBL" id="JAQNDL010000003">
    <property type="protein sequence ID" value="MDC0722086.1"/>
    <property type="molecule type" value="Genomic_DNA"/>
</dbReference>
<gene>
    <name evidence="2" type="ORF">POL25_34615</name>
</gene>
<proteinExistence type="predicted"/>
<accession>A0ABT5EBB7</accession>
<evidence type="ECO:0000259" key="1">
    <source>
        <dbReference type="Pfam" id="PF20032"/>
    </source>
</evidence>
<reference evidence="2 3" key="1">
    <citation type="submission" date="2022-11" db="EMBL/GenBank/DDBJ databases">
        <title>Minimal conservation of predation-associated metabolite biosynthetic gene clusters underscores biosynthetic potential of Myxococcota including descriptions for ten novel species: Archangium lansinium sp. nov., Myxococcus landrumus sp. nov., Nannocystis bai.</title>
        <authorList>
            <person name="Ahearne A."/>
            <person name="Stevens C."/>
            <person name="Dowd S."/>
        </authorList>
    </citation>
    <scope>NUCLEOTIDE SEQUENCE [LARGE SCALE GENOMIC DNA]</scope>
    <source>
        <strain evidence="2 3">BB15-2</strain>
    </source>
</reference>
<dbReference type="Proteomes" id="UP001221686">
    <property type="component" value="Unassembled WGS sequence"/>
</dbReference>
<dbReference type="Pfam" id="PF20032">
    <property type="entry name" value="ADYC"/>
    <property type="match status" value="1"/>
</dbReference>
<organism evidence="2 3">
    <name type="scientific">Nannocystis bainbridge</name>
    <dbReference type="NCBI Taxonomy" id="2995303"/>
    <lineage>
        <taxon>Bacteria</taxon>
        <taxon>Pseudomonadati</taxon>
        <taxon>Myxococcota</taxon>
        <taxon>Polyangia</taxon>
        <taxon>Nannocystales</taxon>
        <taxon>Nannocystaceae</taxon>
        <taxon>Nannocystis</taxon>
    </lineage>
</organism>
<evidence type="ECO:0000313" key="2">
    <source>
        <dbReference type="EMBL" id="MDC0722086.1"/>
    </source>
</evidence>